<proteinExistence type="predicted"/>
<dbReference type="Proteomes" id="UP000789366">
    <property type="component" value="Unassembled WGS sequence"/>
</dbReference>
<protein>
    <submittedName>
        <fullName evidence="1">570_t:CDS:1</fullName>
    </submittedName>
</protein>
<sequence>GDKQAENDATSQKDKKKKKGAVQAVKLEDTTKMEYEEILAKAILISQNNCKYSRFSLNAAPLA</sequence>
<gene>
    <name evidence="1" type="ORF">SPELUC_LOCUS16093</name>
</gene>
<keyword evidence="2" id="KW-1185">Reference proteome</keyword>
<comment type="caution">
    <text evidence="1">The sequence shown here is derived from an EMBL/GenBank/DDBJ whole genome shotgun (WGS) entry which is preliminary data.</text>
</comment>
<dbReference type="EMBL" id="CAJVPW010057422">
    <property type="protein sequence ID" value="CAG8776469.1"/>
    <property type="molecule type" value="Genomic_DNA"/>
</dbReference>
<name>A0ACA9R4X9_9GLOM</name>
<evidence type="ECO:0000313" key="2">
    <source>
        <dbReference type="Proteomes" id="UP000789366"/>
    </source>
</evidence>
<evidence type="ECO:0000313" key="1">
    <source>
        <dbReference type="EMBL" id="CAG8776469.1"/>
    </source>
</evidence>
<accession>A0ACA9R4X9</accession>
<feature type="non-terminal residue" evidence="1">
    <location>
        <position position="1"/>
    </location>
</feature>
<reference evidence="1" key="1">
    <citation type="submission" date="2021-06" db="EMBL/GenBank/DDBJ databases">
        <authorList>
            <person name="Kallberg Y."/>
            <person name="Tangrot J."/>
            <person name="Rosling A."/>
        </authorList>
    </citation>
    <scope>NUCLEOTIDE SEQUENCE</scope>
    <source>
        <strain evidence="1">28 12/20/2015</strain>
    </source>
</reference>
<organism evidence="1 2">
    <name type="scientific">Cetraspora pellucida</name>
    <dbReference type="NCBI Taxonomy" id="1433469"/>
    <lineage>
        <taxon>Eukaryota</taxon>
        <taxon>Fungi</taxon>
        <taxon>Fungi incertae sedis</taxon>
        <taxon>Mucoromycota</taxon>
        <taxon>Glomeromycotina</taxon>
        <taxon>Glomeromycetes</taxon>
        <taxon>Diversisporales</taxon>
        <taxon>Gigasporaceae</taxon>
        <taxon>Cetraspora</taxon>
    </lineage>
</organism>